<dbReference type="PANTHER" id="PTHR12526:SF630">
    <property type="entry name" value="GLYCOSYLTRANSFERASE"/>
    <property type="match status" value="1"/>
</dbReference>
<reference evidence="4" key="2">
    <citation type="journal article" date="2022" name="Microbiol. Resour. Announc.">
        <title>Genome Sequence of Cupriavidus campinensis Strain G5, a Member of a Bacterial Consortium Capable of Polyethylene Degradation.</title>
        <authorList>
            <person name="Schneider B."/>
            <person name="Pfeiffer F."/>
            <person name="Dyall-Smith M."/>
            <person name="Kunte H.J."/>
        </authorList>
    </citation>
    <scope>NUCLEOTIDE SEQUENCE</scope>
    <source>
        <strain evidence="4">G5</strain>
    </source>
</reference>
<keyword evidence="5" id="KW-1185">Reference proteome</keyword>
<dbReference type="Pfam" id="PF13439">
    <property type="entry name" value="Glyco_transf_4"/>
    <property type="match status" value="1"/>
</dbReference>
<dbReference type="CDD" id="cd03811">
    <property type="entry name" value="GT4_GT28_WabH-like"/>
    <property type="match status" value="1"/>
</dbReference>
<dbReference type="AlphaFoldDB" id="A0AAE9I3J0"/>
<dbReference type="InterPro" id="IPR028098">
    <property type="entry name" value="Glyco_trans_4-like_N"/>
</dbReference>
<evidence type="ECO:0000259" key="2">
    <source>
        <dbReference type="Pfam" id="PF13439"/>
    </source>
</evidence>
<feature type="compositionally biased region" description="Low complexity" evidence="1">
    <location>
        <begin position="359"/>
        <end position="375"/>
    </location>
</feature>
<sequence length="390" mass="41065">MRILHLANHARDVGNGIVNVMVDLAVAQAAAGHSVTIASAECGFGELLAGSGVRHVTLAQRKPLALPLAVRELRRLTREMAPEIVHAHMVSGALVGALARRAGGGPYALVTTVHNEFQRSSDLMRLGDRVVAVSGAVAASMIGRGIPRDKIRVVRNGTIGSARLARLPAAPNAMKALAGPSIVTVSGLYARKGVLDLIDAFADVHRAVPGAQLYLVGNGPDRAACVRLAEDLGVSDAVHLPGFARDPRPWMRAADVFVLASHSESFPLVLSEAREAGCAIVATAVGGVPEALGYGAAGLIVPAQRPRLLGEALSNLLRDRATLDGWRARAAQDIDWLRVDRVERDYGAIYTELLAAVRQPQHTSPTQSTQSTPLPVAGVTEPTKELARHG</sequence>
<dbReference type="EMBL" id="CP097331">
    <property type="protein sequence ID" value="URF07113.1"/>
    <property type="molecule type" value="Genomic_DNA"/>
</dbReference>
<dbReference type="PANTHER" id="PTHR12526">
    <property type="entry name" value="GLYCOSYLTRANSFERASE"/>
    <property type="match status" value="1"/>
</dbReference>
<reference evidence="4" key="3">
    <citation type="submission" date="2022-05" db="EMBL/GenBank/DDBJ databases">
        <authorList>
            <person name="Kunte H.-J."/>
        </authorList>
    </citation>
    <scope>NUCLEOTIDE SEQUENCE</scope>
    <source>
        <strain evidence="4">G5</strain>
    </source>
</reference>
<protein>
    <submittedName>
        <fullName evidence="4">Glycosyltransferase</fullName>
    </submittedName>
</protein>
<evidence type="ECO:0000256" key="1">
    <source>
        <dbReference type="SAM" id="MobiDB-lite"/>
    </source>
</evidence>
<reference evidence="3 5" key="1">
    <citation type="submission" date="2019-05" db="EMBL/GenBank/DDBJ databases">
        <title>Whole genome sequence analysis of Cupriavidus campinensis S14E4C strain.</title>
        <authorList>
            <person name="Abbaszade G."/>
            <person name="Szabo A."/>
            <person name="Toumi M."/>
            <person name="Toth E."/>
        </authorList>
    </citation>
    <scope>NUCLEOTIDE SEQUENCE [LARGE SCALE GENOMIC DNA]</scope>
    <source>
        <strain evidence="3 5">S14E4C</strain>
    </source>
</reference>
<evidence type="ECO:0000313" key="4">
    <source>
        <dbReference type="EMBL" id="URF07113.1"/>
    </source>
</evidence>
<evidence type="ECO:0000313" key="5">
    <source>
        <dbReference type="Proteomes" id="UP000318943"/>
    </source>
</evidence>
<dbReference type="SUPFAM" id="SSF53756">
    <property type="entry name" value="UDP-Glycosyltransferase/glycogen phosphorylase"/>
    <property type="match status" value="1"/>
</dbReference>
<dbReference type="GO" id="GO:0016757">
    <property type="term" value="F:glycosyltransferase activity"/>
    <property type="evidence" value="ECO:0007669"/>
    <property type="project" value="UniProtKB-ARBA"/>
</dbReference>
<dbReference type="RefSeq" id="WP_144201106.1">
    <property type="nucleotide sequence ID" value="NZ_CAJPVH010000108.1"/>
</dbReference>
<evidence type="ECO:0000313" key="3">
    <source>
        <dbReference type="EMBL" id="TSP10520.1"/>
    </source>
</evidence>
<proteinExistence type="predicted"/>
<organism evidence="4 6">
    <name type="scientific">Cupriavidus campinensis</name>
    <dbReference type="NCBI Taxonomy" id="151783"/>
    <lineage>
        <taxon>Bacteria</taxon>
        <taxon>Pseudomonadati</taxon>
        <taxon>Pseudomonadota</taxon>
        <taxon>Betaproteobacteria</taxon>
        <taxon>Burkholderiales</taxon>
        <taxon>Burkholderiaceae</taxon>
        <taxon>Cupriavidus</taxon>
    </lineage>
</organism>
<accession>A0AAE9I3J0</accession>
<feature type="domain" description="Glycosyltransferase subfamily 4-like N-terminal" evidence="2">
    <location>
        <begin position="15"/>
        <end position="157"/>
    </location>
</feature>
<dbReference type="Pfam" id="PF13692">
    <property type="entry name" value="Glyco_trans_1_4"/>
    <property type="match status" value="1"/>
</dbReference>
<dbReference type="Gene3D" id="3.40.50.2000">
    <property type="entry name" value="Glycogen Phosphorylase B"/>
    <property type="match status" value="2"/>
</dbReference>
<dbReference type="Proteomes" id="UP000318943">
    <property type="component" value="Unassembled WGS sequence"/>
</dbReference>
<dbReference type="Proteomes" id="UP001056132">
    <property type="component" value="Chromosome 2"/>
</dbReference>
<feature type="region of interest" description="Disordered" evidence="1">
    <location>
        <begin position="359"/>
        <end position="390"/>
    </location>
</feature>
<dbReference type="EMBL" id="VCIZ01000015">
    <property type="protein sequence ID" value="TSP10520.1"/>
    <property type="molecule type" value="Genomic_DNA"/>
</dbReference>
<name>A0AAE9I3J0_9BURK</name>
<evidence type="ECO:0000313" key="6">
    <source>
        <dbReference type="Proteomes" id="UP001056132"/>
    </source>
</evidence>
<dbReference type="KEGG" id="ccam:M5D45_17960"/>
<gene>
    <name evidence="3" type="ORF">FGG12_22345</name>
    <name evidence="4" type="ORF">M5D45_17960</name>
</gene>